<evidence type="ECO:0000313" key="3">
    <source>
        <dbReference type="EMBL" id="RRQ21253.1"/>
    </source>
</evidence>
<dbReference type="PANTHER" id="PTHR38690">
    <property type="entry name" value="PROTEASE-RELATED"/>
    <property type="match status" value="1"/>
</dbReference>
<feature type="compositionally biased region" description="Low complexity" evidence="1">
    <location>
        <begin position="1126"/>
        <end position="1141"/>
    </location>
</feature>
<feature type="compositionally biased region" description="Basic residues" evidence="1">
    <location>
        <begin position="1180"/>
        <end position="1194"/>
    </location>
</feature>
<dbReference type="AlphaFoldDB" id="A0A426QHN3"/>
<dbReference type="OrthoDB" id="9762238at2"/>
<evidence type="ECO:0000313" key="4">
    <source>
        <dbReference type="Proteomes" id="UP000287798"/>
    </source>
</evidence>
<reference evidence="3 4" key="1">
    <citation type="journal article" date="2010" name="Int. J. Syst. Evol. Microbiol.">
        <title>Thiohalobacter thiocyanaticus gen. nov., sp. nov., a moderately halophilic, sulfur-oxidizing gammaproteobacterium from hypersaline lakes, that utilizes thiocyanate.</title>
        <authorList>
            <person name="Sorokin D.Y."/>
            <person name="Kovaleva O.L."/>
            <person name="Tourova T.P."/>
            <person name="Muyzer G."/>
        </authorList>
    </citation>
    <scope>NUCLEOTIDE SEQUENCE [LARGE SCALE GENOMIC DNA]</scope>
    <source>
        <strain evidence="3 4">Hrh1</strain>
    </source>
</reference>
<feature type="domain" description="YhdP central" evidence="2">
    <location>
        <begin position="2"/>
        <end position="1039"/>
    </location>
</feature>
<dbReference type="EMBL" id="QZMU01000001">
    <property type="protein sequence ID" value="RRQ21253.1"/>
    <property type="molecule type" value="Genomic_DNA"/>
</dbReference>
<dbReference type="PANTHER" id="PTHR38690:SF1">
    <property type="entry name" value="PROTEASE"/>
    <property type="match status" value="1"/>
</dbReference>
<dbReference type="NCBIfam" id="TIGR02099">
    <property type="entry name" value="YhdP family protein"/>
    <property type="match status" value="1"/>
</dbReference>
<keyword evidence="4" id="KW-1185">Reference proteome</keyword>
<dbReference type="InterPro" id="IPR011836">
    <property type="entry name" value="YhdP"/>
</dbReference>
<protein>
    <submittedName>
        <fullName evidence="3">TIGR02099 family protein</fullName>
    </submittedName>
</protein>
<feature type="region of interest" description="Disordered" evidence="1">
    <location>
        <begin position="1077"/>
        <end position="1141"/>
    </location>
</feature>
<dbReference type="InterPro" id="IPR025263">
    <property type="entry name" value="YhdP_central"/>
</dbReference>
<sequence length="1194" mass="131859">MLRRATRLFWYTAAALLIVAALLLSTARLVLPLLDDYHGELQQWLTQRVGHPVRIERLDLGWHGLGPELRLLDTRLYDRSGEEVLLQLEELRIGIDLWLSWRQDQLVSARIALHGSELNLIRREDGRIVLRGREHAVPLINPLALAAAQPRIEMQDVTLGWEDRYLGQPRMVFRDIALRVRNRGDRHQLELQASPTASLGRTLEVRADLVLPPEQPDRWHGRLYLNAQGFMLREWLGWYLSERWYAGGVLDARLWATLQAGRLTAAEGELAVHLPVFSSRERAAPLFAGTRLATRAHWNRSGEAWQLRLDELELIQAERAWPTTGLSLIMAAPDAGSAGGGRRVQLAVDTLPLELLQPALPVLVEAAGIPLDLKALAPQGRVRGLQLGGERHADGWRDIRFRAGFEALAWQPHARLPGVSGLSARLIGSPQRGRIELDLAGGRFTAPALFRDPIPIGRLAGRLHWQQNEDDLLLYSEQLALANTDIGASGRLRLALPRDGASPHLNLQAEIERGDAAMTGRYLPAAIMPEKTVNWLDRAIVSGDLHAGSVEFRGRLADFPFRQGEGRMEIRARVRDAILDYHPDWHRIEELNAELVFINQGMHIEAVDGAILGTRLSAVTADIPDLKRSRLKVQGRVRGPLDDMLRFLQDSPLARRGYALGQVQGGGTAGLELDLDLPLRRAQRGTTRVAGQLQLQDNRLQLPARELALDSLSGRIDFTETRVSGTGLEARLWQTPVSLELAPHPDTPGLTRVRLAGRLPLLQRLGQAHPLLARYLSGQADWRLQLDVGRQVEGYPLRIESELEGVAIDLPPPLGKPAAASRPLRLQTRIQPQGTGPLFLRLGDLQAALELDSAARPVTLDRAMLRFNDGAAELPEGPGLELHGRLDSLSVDAWREVLDGMAGGDAALPALALRRAALEVQHLEIFNQRFAGVGARVRPDLGVWRIDLDGPDIAGRIALPRADSTLPLDLDFDRLVLARGGIDGAGEDIDPARLPPLDVDITDLTYGELDLGRVRLRSEPLAHGMEVESLEVEGDWLKLLGPGQLDTARGPRGLALRYRTARQRPGTDAERLRLQRQCRGRGHPRRDQRQLARRAHGLRSQGGRGYPGPAHRCRTADQAGPGGGPRLRPAQPACAAAPADPGFLRPVQARVRLRPHRGPLHPDRLQCLYPGPDHPGAVGAHRHLGPHRPGRAGL</sequence>
<dbReference type="Proteomes" id="UP000287798">
    <property type="component" value="Unassembled WGS sequence"/>
</dbReference>
<gene>
    <name evidence="3" type="ORF">D6C00_04315</name>
</gene>
<feature type="region of interest" description="Disordered" evidence="1">
    <location>
        <begin position="1170"/>
        <end position="1194"/>
    </location>
</feature>
<proteinExistence type="predicted"/>
<evidence type="ECO:0000256" key="1">
    <source>
        <dbReference type="SAM" id="MobiDB-lite"/>
    </source>
</evidence>
<name>A0A426QHN3_9GAMM</name>
<evidence type="ECO:0000259" key="2">
    <source>
        <dbReference type="Pfam" id="PF13116"/>
    </source>
</evidence>
<comment type="caution">
    <text evidence="3">The sequence shown here is derived from an EMBL/GenBank/DDBJ whole genome shotgun (WGS) entry which is preliminary data.</text>
</comment>
<accession>A0A426QHN3</accession>
<dbReference type="Pfam" id="PF13116">
    <property type="entry name" value="YhdP"/>
    <property type="match status" value="1"/>
</dbReference>
<organism evidence="3 4">
    <name type="scientific">Thiohalobacter thiocyanaticus</name>
    <dbReference type="NCBI Taxonomy" id="585455"/>
    <lineage>
        <taxon>Bacteria</taxon>
        <taxon>Pseudomonadati</taxon>
        <taxon>Pseudomonadota</taxon>
        <taxon>Gammaproteobacteria</taxon>
        <taxon>Thiohalobacterales</taxon>
        <taxon>Thiohalobacteraceae</taxon>
        <taxon>Thiohalobacter</taxon>
    </lineage>
</organism>